<evidence type="ECO:0000313" key="2">
    <source>
        <dbReference type="Proteomes" id="UP001465976"/>
    </source>
</evidence>
<organism evidence="1 2">
    <name type="scientific">Marasmius crinis-equi</name>
    <dbReference type="NCBI Taxonomy" id="585013"/>
    <lineage>
        <taxon>Eukaryota</taxon>
        <taxon>Fungi</taxon>
        <taxon>Dikarya</taxon>
        <taxon>Basidiomycota</taxon>
        <taxon>Agaricomycotina</taxon>
        <taxon>Agaricomycetes</taxon>
        <taxon>Agaricomycetidae</taxon>
        <taxon>Agaricales</taxon>
        <taxon>Marasmiineae</taxon>
        <taxon>Marasmiaceae</taxon>
        <taxon>Marasmius</taxon>
    </lineage>
</organism>
<keyword evidence="2" id="KW-1185">Reference proteome</keyword>
<sequence length="218" mass="23727">MFKVTTLQLVKECVPELVERCGAQGLFPFNQIMLGEMTLRGAAIGEGDALGLSIRLARELAVGRFSFPEPGSPNDALSLHELGLLSEIKSSISKASTDQVNNLILPRARALVEAVGARIASEAASSDPKIDSALLKLFKNSCIQRDLAWYVENGVVSRKQVFDQEAILLDELLPKLDTLLAATGVEPYIHAKICKEDTWRSFVGGLPIVGERPRESKL</sequence>
<dbReference type="Proteomes" id="UP001465976">
    <property type="component" value="Unassembled WGS sequence"/>
</dbReference>
<protein>
    <submittedName>
        <fullName evidence="1">Uncharacterized protein</fullName>
    </submittedName>
</protein>
<dbReference type="EMBL" id="JBAHYK010000100">
    <property type="protein sequence ID" value="KAL0578402.1"/>
    <property type="molecule type" value="Genomic_DNA"/>
</dbReference>
<comment type="caution">
    <text evidence="1">The sequence shown here is derived from an EMBL/GenBank/DDBJ whole genome shotgun (WGS) entry which is preliminary data.</text>
</comment>
<evidence type="ECO:0000313" key="1">
    <source>
        <dbReference type="EMBL" id="KAL0578402.1"/>
    </source>
</evidence>
<reference evidence="1 2" key="1">
    <citation type="submission" date="2024-02" db="EMBL/GenBank/DDBJ databases">
        <title>A draft genome for the cacao thread blight pathogen Marasmius crinis-equi.</title>
        <authorList>
            <person name="Cohen S.P."/>
            <person name="Baruah I.K."/>
            <person name="Amoako-Attah I."/>
            <person name="Bukari Y."/>
            <person name="Meinhardt L.W."/>
            <person name="Bailey B.A."/>
        </authorList>
    </citation>
    <scope>NUCLEOTIDE SEQUENCE [LARGE SCALE GENOMIC DNA]</scope>
    <source>
        <strain evidence="1 2">GH-76</strain>
    </source>
</reference>
<gene>
    <name evidence="1" type="ORF">V5O48_003593</name>
</gene>
<accession>A0ABR3FT91</accession>
<proteinExistence type="predicted"/>
<name>A0ABR3FT91_9AGAR</name>